<dbReference type="Proteomes" id="UP000181998">
    <property type="component" value="Unassembled WGS sequence"/>
</dbReference>
<protein>
    <submittedName>
        <fullName evidence="1">Uncharacterized protein</fullName>
    </submittedName>
</protein>
<accession>A0A1H8ZQK1</accession>
<evidence type="ECO:0000313" key="1">
    <source>
        <dbReference type="EMBL" id="SEP66779.1"/>
    </source>
</evidence>
<sequence length="63" mass="7337">MNKHKATIHSDNQGYEVLLEICKLYEVLSDEDAEKHGQVRVIDEAGKDYLYPITAFLIYRQHS</sequence>
<proteinExistence type="predicted"/>
<gene>
    <name evidence="1" type="ORF">SAMN05421510_1001174</name>
</gene>
<dbReference type="OrthoDB" id="5569763at2"/>
<organism evidence="1 2">
    <name type="scientific">Nitrosomonas ureae</name>
    <dbReference type="NCBI Taxonomy" id="44577"/>
    <lineage>
        <taxon>Bacteria</taxon>
        <taxon>Pseudomonadati</taxon>
        <taxon>Pseudomonadota</taxon>
        <taxon>Betaproteobacteria</taxon>
        <taxon>Nitrosomonadales</taxon>
        <taxon>Nitrosomonadaceae</taxon>
        <taxon>Nitrosomonas</taxon>
    </lineage>
</organism>
<name>A0A1H8ZQK1_9PROT</name>
<dbReference type="RefSeq" id="WP_074719505.1">
    <property type="nucleotide sequence ID" value="NZ_FOFX01000001.1"/>
</dbReference>
<dbReference type="EMBL" id="FOFX01000001">
    <property type="protein sequence ID" value="SEP66779.1"/>
    <property type="molecule type" value="Genomic_DNA"/>
</dbReference>
<dbReference type="AlphaFoldDB" id="A0A1H8ZQK1"/>
<reference evidence="1 2" key="1">
    <citation type="submission" date="2016-10" db="EMBL/GenBank/DDBJ databases">
        <authorList>
            <person name="de Groot N.N."/>
        </authorList>
    </citation>
    <scope>NUCLEOTIDE SEQUENCE [LARGE SCALE GENOMIC DNA]</scope>
    <source>
        <strain evidence="1 2">Nm9</strain>
    </source>
</reference>
<evidence type="ECO:0000313" key="2">
    <source>
        <dbReference type="Proteomes" id="UP000181998"/>
    </source>
</evidence>